<dbReference type="InterPro" id="IPR000782">
    <property type="entry name" value="FAS1_domain"/>
</dbReference>
<gene>
    <name evidence="4" type="ORF">CALCODRAFT_493591</name>
</gene>
<dbReference type="Proteomes" id="UP000076842">
    <property type="component" value="Unassembled WGS sequence"/>
</dbReference>
<dbReference type="OrthoDB" id="7700931at2759"/>
<organism evidence="4 5">
    <name type="scientific">Calocera cornea HHB12733</name>
    <dbReference type="NCBI Taxonomy" id="1353952"/>
    <lineage>
        <taxon>Eukaryota</taxon>
        <taxon>Fungi</taxon>
        <taxon>Dikarya</taxon>
        <taxon>Basidiomycota</taxon>
        <taxon>Agaricomycotina</taxon>
        <taxon>Dacrymycetes</taxon>
        <taxon>Dacrymycetales</taxon>
        <taxon>Dacrymycetaceae</taxon>
        <taxon>Calocera</taxon>
    </lineage>
</organism>
<protein>
    <submittedName>
        <fullName evidence="4">FAS1 domain-containing protein</fullName>
    </submittedName>
</protein>
<dbReference type="Pfam" id="PF02469">
    <property type="entry name" value="Fasciclin"/>
    <property type="match status" value="2"/>
</dbReference>
<dbReference type="InterPro" id="IPR036378">
    <property type="entry name" value="FAS1_dom_sf"/>
</dbReference>
<dbReference type="PANTHER" id="PTHR10900">
    <property type="entry name" value="PERIOSTIN-RELATED"/>
    <property type="match status" value="1"/>
</dbReference>
<dbReference type="PANTHER" id="PTHR10900:SF122">
    <property type="entry name" value="FAS1 DOMAIN-CONTAINING PROTEIN"/>
    <property type="match status" value="1"/>
</dbReference>
<evidence type="ECO:0000313" key="4">
    <source>
        <dbReference type="EMBL" id="KZT59446.1"/>
    </source>
</evidence>
<name>A0A165HLM9_9BASI</name>
<evidence type="ECO:0000313" key="5">
    <source>
        <dbReference type="Proteomes" id="UP000076842"/>
    </source>
</evidence>
<feature type="region of interest" description="Disordered" evidence="1">
    <location>
        <begin position="499"/>
        <end position="521"/>
    </location>
</feature>
<dbReference type="InParanoid" id="A0A165HLM9"/>
<dbReference type="SMART" id="SM00554">
    <property type="entry name" value="FAS1"/>
    <property type="match status" value="2"/>
</dbReference>
<dbReference type="AlphaFoldDB" id="A0A165HLM9"/>
<accession>A0A165HLM9</accession>
<dbReference type="SUPFAM" id="SSF82153">
    <property type="entry name" value="FAS1 domain"/>
    <property type="match status" value="2"/>
</dbReference>
<feature type="chain" id="PRO_5007858732" evidence="2">
    <location>
        <begin position="19"/>
        <end position="536"/>
    </location>
</feature>
<dbReference type="Gene3D" id="2.30.180.10">
    <property type="entry name" value="FAS1 domain"/>
    <property type="match status" value="2"/>
</dbReference>
<dbReference type="GO" id="GO:0016236">
    <property type="term" value="P:macroautophagy"/>
    <property type="evidence" value="ECO:0007669"/>
    <property type="project" value="TreeGrafter"/>
</dbReference>
<keyword evidence="5" id="KW-1185">Reference proteome</keyword>
<dbReference type="PROSITE" id="PS50213">
    <property type="entry name" value="FAS1"/>
    <property type="match status" value="2"/>
</dbReference>
<dbReference type="STRING" id="1353952.A0A165HLM9"/>
<feature type="domain" description="FAS1" evidence="3">
    <location>
        <begin position="307"/>
        <end position="493"/>
    </location>
</feature>
<dbReference type="InterPro" id="IPR050904">
    <property type="entry name" value="Adhesion/Biosynth-related"/>
</dbReference>
<dbReference type="GO" id="GO:0000329">
    <property type="term" value="C:fungal-type vacuole membrane"/>
    <property type="evidence" value="ECO:0007669"/>
    <property type="project" value="TreeGrafter"/>
</dbReference>
<reference evidence="4 5" key="1">
    <citation type="journal article" date="2016" name="Mol. Biol. Evol.">
        <title>Comparative Genomics of Early-Diverging Mushroom-Forming Fungi Provides Insights into the Origins of Lignocellulose Decay Capabilities.</title>
        <authorList>
            <person name="Nagy L.G."/>
            <person name="Riley R."/>
            <person name="Tritt A."/>
            <person name="Adam C."/>
            <person name="Daum C."/>
            <person name="Floudas D."/>
            <person name="Sun H."/>
            <person name="Yadav J.S."/>
            <person name="Pangilinan J."/>
            <person name="Larsson K.H."/>
            <person name="Matsuura K."/>
            <person name="Barry K."/>
            <person name="Labutti K."/>
            <person name="Kuo R."/>
            <person name="Ohm R.A."/>
            <person name="Bhattacharya S.S."/>
            <person name="Shirouzu T."/>
            <person name="Yoshinaga Y."/>
            <person name="Martin F.M."/>
            <person name="Grigoriev I.V."/>
            <person name="Hibbett D.S."/>
        </authorList>
    </citation>
    <scope>NUCLEOTIDE SEQUENCE [LARGE SCALE GENOMIC DNA]</scope>
    <source>
        <strain evidence="4 5">HHB12733</strain>
    </source>
</reference>
<feature type="domain" description="FAS1" evidence="3">
    <location>
        <begin position="82"/>
        <end position="253"/>
    </location>
</feature>
<keyword evidence="2" id="KW-0732">Signal</keyword>
<dbReference type="EMBL" id="KV423940">
    <property type="protein sequence ID" value="KZT59446.1"/>
    <property type="molecule type" value="Genomic_DNA"/>
</dbReference>
<evidence type="ECO:0000256" key="2">
    <source>
        <dbReference type="SAM" id="SignalP"/>
    </source>
</evidence>
<feature type="signal peptide" evidence="2">
    <location>
        <begin position="1"/>
        <end position="18"/>
    </location>
</feature>
<proteinExistence type="predicted"/>
<evidence type="ECO:0000256" key="1">
    <source>
        <dbReference type="SAM" id="MobiDB-lite"/>
    </source>
</evidence>
<sequence>MKYLTAAALLAASATALAAPGAGVERREPVFSILPADGFESVVEGGFERLWEGVKGGWAKVEQLWSTHEDAVQVQDGGGFKEKTVYQILAEDEQFSKFFFLITQDPSTVTYLSTYSGPFTLFAPTNAAFPTPSPHQLPLEFGNPLALETLHRYFTAHPQGSGWAHKAAVKIVHALVQYHVLPHEAYALAQLAENSTAGTALHVPGSLLGAAQRIKLTPGLRPFPTIQINFAGHIVAPDKKASNGIVHGVNRALQPGLSAMEQLYGVPWLFPFAHSEAPWFLEVTAGALARTGLDKVVSHKPVFHRPSASAFDFATEEEQSIALAAAFLTQDEDLSLPGLSWTGSPALTIFAPSNKAWSRLPPRLSQWLHSPWGEWALEKLLKFHIVNGTVLFADWVHPKLSGVSPSAREGEEGEGEGGEALWPKYDYTALLPTLLGANHTLPIHVNKRPVLRLPPPGGEREVAAYHMWAKGVPVAVLDVPARNGAVQVVEWVLNPLGGRNGTSGHGLEEGKGEQEQEGEGEWDRWEDWFVKWAREA</sequence>
<evidence type="ECO:0000259" key="3">
    <source>
        <dbReference type="PROSITE" id="PS50213"/>
    </source>
</evidence>
<dbReference type="GO" id="GO:0005615">
    <property type="term" value="C:extracellular space"/>
    <property type="evidence" value="ECO:0007669"/>
    <property type="project" value="TreeGrafter"/>
</dbReference>